<dbReference type="InterPro" id="IPR014051">
    <property type="entry name" value="Phosphoesterase_HXTX"/>
</dbReference>
<evidence type="ECO:0000313" key="3">
    <source>
        <dbReference type="EMBL" id="SVA05639.1"/>
    </source>
</evidence>
<dbReference type="InterPro" id="IPR004175">
    <property type="entry name" value="RNA_CPDase"/>
</dbReference>
<protein>
    <recommendedName>
        <fullName evidence="2">Phosphoesterase HXTX domain-containing protein</fullName>
    </recommendedName>
</protein>
<feature type="domain" description="Phosphoesterase HXTX" evidence="2">
    <location>
        <begin position="104"/>
        <end position="180"/>
    </location>
</feature>
<dbReference type="GO" id="GO:0008664">
    <property type="term" value="F:RNA 2',3'-cyclic 3'-phosphodiesterase activity"/>
    <property type="evidence" value="ECO:0007669"/>
    <property type="project" value="InterPro"/>
</dbReference>
<reference evidence="3" key="1">
    <citation type="submission" date="2018-05" db="EMBL/GenBank/DDBJ databases">
        <authorList>
            <person name="Lanie J.A."/>
            <person name="Ng W.-L."/>
            <person name="Kazmierczak K.M."/>
            <person name="Andrzejewski T.M."/>
            <person name="Davidsen T.M."/>
            <person name="Wayne K.J."/>
            <person name="Tettelin H."/>
            <person name="Glass J.I."/>
            <person name="Rusch D."/>
            <person name="Podicherti R."/>
            <person name="Tsui H.-C.T."/>
            <person name="Winkler M.E."/>
        </authorList>
    </citation>
    <scope>NUCLEOTIDE SEQUENCE</scope>
</reference>
<dbReference type="Pfam" id="PF02834">
    <property type="entry name" value="LigT_PEase"/>
    <property type="match status" value="2"/>
</dbReference>
<dbReference type="SUPFAM" id="SSF55144">
    <property type="entry name" value="LigT-like"/>
    <property type="match status" value="1"/>
</dbReference>
<feature type="domain" description="Phosphoesterase HXTX" evidence="2">
    <location>
        <begin position="28"/>
        <end position="96"/>
    </location>
</feature>
<dbReference type="PANTHER" id="PTHR35561">
    <property type="entry name" value="RNA 2',3'-CYCLIC PHOSPHODIESTERASE"/>
    <property type="match status" value="1"/>
</dbReference>
<organism evidence="3">
    <name type="scientific">marine metagenome</name>
    <dbReference type="NCBI Taxonomy" id="408172"/>
    <lineage>
        <taxon>unclassified sequences</taxon>
        <taxon>metagenomes</taxon>
        <taxon>ecological metagenomes</taxon>
    </lineage>
</organism>
<proteinExistence type="inferred from homology"/>
<dbReference type="PANTHER" id="PTHR35561:SF1">
    <property type="entry name" value="RNA 2',3'-CYCLIC PHOSPHODIESTERASE"/>
    <property type="match status" value="1"/>
</dbReference>
<dbReference type="HAMAP" id="MF_01940">
    <property type="entry name" value="RNA_CPDase"/>
    <property type="match status" value="1"/>
</dbReference>
<gene>
    <name evidence="3" type="ORF">METZ01_LOCUS58493</name>
</gene>
<name>A0A381SQ82_9ZZZZ</name>
<dbReference type="NCBIfam" id="TIGR02258">
    <property type="entry name" value="2_5_ligase"/>
    <property type="match status" value="1"/>
</dbReference>
<accession>A0A381SQ82</accession>
<evidence type="ECO:0000259" key="2">
    <source>
        <dbReference type="Pfam" id="PF02834"/>
    </source>
</evidence>
<dbReference type="GO" id="GO:0004113">
    <property type="term" value="F:2',3'-cyclic-nucleotide 3'-phosphodiesterase activity"/>
    <property type="evidence" value="ECO:0007669"/>
    <property type="project" value="InterPro"/>
</dbReference>
<keyword evidence="1" id="KW-0378">Hydrolase</keyword>
<evidence type="ECO:0000256" key="1">
    <source>
        <dbReference type="ARBA" id="ARBA00022801"/>
    </source>
</evidence>
<dbReference type="InterPro" id="IPR009097">
    <property type="entry name" value="Cyclic_Pdiesterase"/>
</dbReference>
<dbReference type="Gene3D" id="3.90.1140.10">
    <property type="entry name" value="Cyclic phosphodiesterase"/>
    <property type="match status" value="1"/>
</dbReference>
<dbReference type="EMBL" id="UINC01003361">
    <property type="protein sequence ID" value="SVA05639.1"/>
    <property type="molecule type" value="Genomic_DNA"/>
</dbReference>
<dbReference type="AlphaFoldDB" id="A0A381SQ82"/>
<sequence>MSEKLIRIFISVFVPKEIVNIKEMLKTTIDTRGIKIRWVRDGNMHLTLKFIGNTTEESIDSINNAIHDVVKDTPFINLSISGTGCFSKRDRANTLWVGIKGDLDKLEQLILNINNKLEPLGFPIERRKFLPHITIARINPNQKKKPDISNFLNTTFMELPMKIVKINLMQSQSFPKGSFYTILNTNFLDTKLE</sequence>